<dbReference type="PANTHER" id="PTHR24416:SF583">
    <property type="entry name" value="RECEPTOR PROTEIN-TYROSINE KINASE"/>
    <property type="match status" value="1"/>
</dbReference>
<dbReference type="InterPro" id="IPR011009">
    <property type="entry name" value="Kinase-like_dom_sf"/>
</dbReference>
<organism evidence="2 3">
    <name type="scientific">Pristionchus mayeri</name>
    <dbReference type="NCBI Taxonomy" id="1317129"/>
    <lineage>
        <taxon>Eukaryota</taxon>
        <taxon>Metazoa</taxon>
        <taxon>Ecdysozoa</taxon>
        <taxon>Nematoda</taxon>
        <taxon>Chromadorea</taxon>
        <taxon>Rhabditida</taxon>
        <taxon>Rhabditina</taxon>
        <taxon>Diplogasteromorpha</taxon>
        <taxon>Diplogasteroidea</taxon>
        <taxon>Neodiplogasteridae</taxon>
        <taxon>Pristionchus</taxon>
    </lineage>
</organism>
<dbReference type="GO" id="GO:0007169">
    <property type="term" value="P:cell surface receptor protein tyrosine kinase signaling pathway"/>
    <property type="evidence" value="ECO:0007669"/>
    <property type="project" value="TreeGrafter"/>
</dbReference>
<sequence>ENGDLLTFMRKRRVYMIENPDDKDTGVIITIKNQLMFAIQIAYGLEYITSQGFIHRDIAARNILVDR</sequence>
<dbReference type="Gene3D" id="1.10.510.10">
    <property type="entry name" value="Transferase(Phosphotransferase) domain 1"/>
    <property type="match status" value="1"/>
</dbReference>
<dbReference type="Proteomes" id="UP001328107">
    <property type="component" value="Unassembled WGS sequence"/>
</dbReference>
<gene>
    <name evidence="2" type="ORF">PMAYCL1PPCAC_19496</name>
</gene>
<dbReference type="AlphaFoldDB" id="A0AAN5CRH7"/>
<keyword evidence="3" id="KW-1185">Reference proteome</keyword>
<accession>A0AAN5CRH7</accession>
<dbReference type="GO" id="GO:0005886">
    <property type="term" value="C:plasma membrane"/>
    <property type="evidence" value="ECO:0007669"/>
    <property type="project" value="TreeGrafter"/>
</dbReference>
<dbReference type="InterPro" id="IPR000719">
    <property type="entry name" value="Prot_kinase_dom"/>
</dbReference>
<dbReference type="GO" id="GO:0043235">
    <property type="term" value="C:receptor complex"/>
    <property type="evidence" value="ECO:0007669"/>
    <property type="project" value="TreeGrafter"/>
</dbReference>
<reference evidence="3" key="1">
    <citation type="submission" date="2022-10" db="EMBL/GenBank/DDBJ databases">
        <title>Genome assembly of Pristionchus species.</title>
        <authorList>
            <person name="Yoshida K."/>
            <person name="Sommer R.J."/>
        </authorList>
    </citation>
    <scope>NUCLEOTIDE SEQUENCE [LARGE SCALE GENOMIC DNA]</scope>
    <source>
        <strain evidence="3">RS5460</strain>
    </source>
</reference>
<feature type="non-terminal residue" evidence="2">
    <location>
        <position position="1"/>
    </location>
</feature>
<name>A0AAN5CRH7_9BILA</name>
<evidence type="ECO:0000259" key="1">
    <source>
        <dbReference type="PROSITE" id="PS50011"/>
    </source>
</evidence>
<dbReference type="EMBL" id="BTRK01000004">
    <property type="protein sequence ID" value="GMR49301.1"/>
    <property type="molecule type" value="Genomic_DNA"/>
</dbReference>
<dbReference type="InterPro" id="IPR008266">
    <property type="entry name" value="Tyr_kinase_AS"/>
</dbReference>
<proteinExistence type="predicted"/>
<dbReference type="PANTHER" id="PTHR24416">
    <property type="entry name" value="TYROSINE-PROTEIN KINASE RECEPTOR"/>
    <property type="match status" value="1"/>
</dbReference>
<dbReference type="InterPro" id="IPR050122">
    <property type="entry name" value="RTK"/>
</dbReference>
<dbReference type="PROSITE" id="PS50011">
    <property type="entry name" value="PROTEIN_KINASE_DOM"/>
    <property type="match status" value="1"/>
</dbReference>
<protein>
    <recommendedName>
        <fullName evidence="1">Protein kinase domain-containing protein</fullName>
    </recommendedName>
</protein>
<feature type="non-terminal residue" evidence="2">
    <location>
        <position position="67"/>
    </location>
</feature>
<dbReference type="PROSITE" id="PS00109">
    <property type="entry name" value="PROTEIN_KINASE_TYR"/>
    <property type="match status" value="1"/>
</dbReference>
<dbReference type="GO" id="GO:0005524">
    <property type="term" value="F:ATP binding"/>
    <property type="evidence" value="ECO:0007669"/>
    <property type="project" value="InterPro"/>
</dbReference>
<dbReference type="GO" id="GO:0004714">
    <property type="term" value="F:transmembrane receptor protein tyrosine kinase activity"/>
    <property type="evidence" value="ECO:0007669"/>
    <property type="project" value="TreeGrafter"/>
</dbReference>
<evidence type="ECO:0000313" key="2">
    <source>
        <dbReference type="EMBL" id="GMR49301.1"/>
    </source>
</evidence>
<dbReference type="InterPro" id="IPR001245">
    <property type="entry name" value="Ser-Thr/Tyr_kinase_cat_dom"/>
</dbReference>
<dbReference type="Pfam" id="PF07714">
    <property type="entry name" value="PK_Tyr_Ser-Thr"/>
    <property type="match status" value="1"/>
</dbReference>
<comment type="caution">
    <text evidence="2">The sequence shown here is derived from an EMBL/GenBank/DDBJ whole genome shotgun (WGS) entry which is preliminary data.</text>
</comment>
<feature type="domain" description="Protein kinase" evidence="1">
    <location>
        <begin position="1"/>
        <end position="67"/>
    </location>
</feature>
<evidence type="ECO:0000313" key="3">
    <source>
        <dbReference type="Proteomes" id="UP001328107"/>
    </source>
</evidence>
<dbReference type="SUPFAM" id="SSF56112">
    <property type="entry name" value="Protein kinase-like (PK-like)"/>
    <property type="match status" value="1"/>
</dbReference>